<dbReference type="EMBL" id="LR796712">
    <property type="protein sequence ID" value="CAB4161247.1"/>
    <property type="molecule type" value="Genomic_DNA"/>
</dbReference>
<gene>
    <name evidence="1" type="ORF">UFOVP733_37</name>
    <name evidence="2" type="ORF">UFOVP743_22</name>
</gene>
<name>A0A6J5NQJ1_9CAUD</name>
<evidence type="ECO:0000313" key="2">
    <source>
        <dbReference type="EMBL" id="CAB5224875.1"/>
    </source>
</evidence>
<organism evidence="1">
    <name type="scientific">uncultured Caudovirales phage</name>
    <dbReference type="NCBI Taxonomy" id="2100421"/>
    <lineage>
        <taxon>Viruses</taxon>
        <taxon>Duplodnaviria</taxon>
        <taxon>Heunggongvirae</taxon>
        <taxon>Uroviricota</taxon>
        <taxon>Caudoviricetes</taxon>
        <taxon>Peduoviridae</taxon>
        <taxon>Maltschvirus</taxon>
        <taxon>Maltschvirus maltsch</taxon>
    </lineage>
</organism>
<evidence type="ECO:0000313" key="1">
    <source>
        <dbReference type="EMBL" id="CAB4161247.1"/>
    </source>
</evidence>
<reference evidence="1" key="1">
    <citation type="submission" date="2020-04" db="EMBL/GenBank/DDBJ databases">
        <authorList>
            <person name="Chiriac C."/>
            <person name="Salcher M."/>
            <person name="Ghai R."/>
            <person name="Kavagutti S V."/>
        </authorList>
    </citation>
    <scope>NUCLEOTIDE SEQUENCE</scope>
</reference>
<proteinExistence type="predicted"/>
<sequence>MSKEVWEKNWDKETKEIKNKKQKRLHDFLIEIGLFESLTEVIEGNFSGDEGTFYKSSQRYGCHQDLAAHLIEQLENEMFEYETDQTVNGLLEA</sequence>
<dbReference type="EMBL" id="LR798336">
    <property type="protein sequence ID" value="CAB5224875.1"/>
    <property type="molecule type" value="Genomic_DNA"/>
</dbReference>
<accession>A0A6J5NQJ1</accession>
<protein>
    <submittedName>
        <fullName evidence="1">Uncharacterized protein</fullName>
    </submittedName>
</protein>